<feature type="domain" description="Pyridine nucleotide-disulphide oxidoreductase dimerisation" evidence="3">
    <location>
        <begin position="297"/>
        <end position="404"/>
    </location>
</feature>
<evidence type="ECO:0000259" key="3">
    <source>
        <dbReference type="Pfam" id="PF02852"/>
    </source>
</evidence>
<proteinExistence type="predicted"/>
<dbReference type="Proteomes" id="UP000298493">
    <property type="component" value="Unassembled WGS sequence"/>
</dbReference>
<dbReference type="Gene3D" id="3.50.50.60">
    <property type="entry name" value="FAD/NAD(P)-binding domain"/>
    <property type="match status" value="3"/>
</dbReference>
<protein>
    <submittedName>
        <fullName evidence="5">Putative pyridine nucleotide-disulfide oxidoreductase RclA</fullName>
    </submittedName>
</protein>
<evidence type="ECO:0000313" key="5">
    <source>
        <dbReference type="EMBL" id="TID21962.1"/>
    </source>
</evidence>
<evidence type="ECO:0000313" key="6">
    <source>
        <dbReference type="Proteomes" id="UP000298493"/>
    </source>
</evidence>
<dbReference type="STRING" id="86259.A0A4Z1PIF8"/>
<evidence type="ECO:0000256" key="2">
    <source>
        <dbReference type="ARBA" id="ARBA00022827"/>
    </source>
</evidence>
<dbReference type="InterPro" id="IPR023753">
    <property type="entry name" value="FAD/NAD-binding_dom"/>
</dbReference>
<evidence type="ECO:0000256" key="1">
    <source>
        <dbReference type="ARBA" id="ARBA00022630"/>
    </source>
</evidence>
<dbReference type="Pfam" id="PF02852">
    <property type="entry name" value="Pyr_redox_dim"/>
    <property type="match status" value="1"/>
</dbReference>
<dbReference type="InterPro" id="IPR016156">
    <property type="entry name" value="FAD/NAD-linked_Rdtase_dimer_sf"/>
</dbReference>
<keyword evidence="6" id="KW-1185">Reference proteome</keyword>
<dbReference type="Pfam" id="PF07992">
    <property type="entry name" value="Pyr_redox_2"/>
    <property type="match status" value="1"/>
</dbReference>
<dbReference type="PANTHER" id="PTHR43014:SF2">
    <property type="entry name" value="MERCURIC REDUCTASE"/>
    <property type="match status" value="1"/>
</dbReference>
<name>A0A4Z1PIF8_9PEZI</name>
<keyword evidence="2" id="KW-0274">FAD</keyword>
<organism evidence="5 6">
    <name type="scientific">Venturia nashicola</name>
    <dbReference type="NCBI Taxonomy" id="86259"/>
    <lineage>
        <taxon>Eukaryota</taxon>
        <taxon>Fungi</taxon>
        <taxon>Dikarya</taxon>
        <taxon>Ascomycota</taxon>
        <taxon>Pezizomycotina</taxon>
        <taxon>Dothideomycetes</taxon>
        <taxon>Pleosporomycetidae</taxon>
        <taxon>Venturiales</taxon>
        <taxon>Venturiaceae</taxon>
        <taxon>Venturia</taxon>
    </lineage>
</organism>
<dbReference type="EMBL" id="SNSC02000008">
    <property type="protein sequence ID" value="TID21962.1"/>
    <property type="molecule type" value="Genomic_DNA"/>
</dbReference>
<feature type="domain" description="FAD/NAD(P)-binding" evidence="4">
    <location>
        <begin position="10"/>
        <end position="279"/>
    </location>
</feature>
<accession>A0A4Z1PIF8</accession>
<dbReference type="InterPro" id="IPR036188">
    <property type="entry name" value="FAD/NAD-bd_sf"/>
</dbReference>
<dbReference type="SUPFAM" id="SSF51905">
    <property type="entry name" value="FAD/NAD(P)-binding domain"/>
    <property type="match status" value="1"/>
</dbReference>
<sequence>MSTTASPITYDSIVIGSGQAGSPLATALAKAGRRTLLIEKEHVGVAVLRICPSEDSSLAWYRRLSRWSGSENRLKVAGVDVMMGKASFVGEMNLTVDMSDGKEEQPAIPDMSGVKETMKDAPGRILDSTSIQELDEIPKTLIVIGGGPVGLEFAQLFKRLGSQVHIMQRSKQLLPREDPEIVQTLFDILIEEGLDISCGAEIKSMAYHPHSDLPIQITIKSSSDESDSYIAGTHILLATGRRPNTDLLNLAATNVTTNTRGYIQTSPSLETTCPGIYALAFDKRINHHTTDPRKKLIPYVIFTDPQLAHVGLHLHDIPLSARADIKIAKMPMSYVARALEIDEARGMMKAVVNGVTGEILGFSCLSTEGGELMSIVQCAMMGGVKWWDLREAIWAHPTWAECLNNLWGFLEDV</sequence>
<dbReference type="SUPFAM" id="SSF55424">
    <property type="entry name" value="FAD/NAD-linked reductases, dimerisation (C-terminal) domain"/>
    <property type="match status" value="1"/>
</dbReference>
<dbReference type="GO" id="GO:0003955">
    <property type="term" value="F:NAD(P)H dehydrogenase (quinone) activity"/>
    <property type="evidence" value="ECO:0007669"/>
    <property type="project" value="TreeGrafter"/>
</dbReference>
<dbReference type="Gene3D" id="3.30.390.30">
    <property type="match status" value="1"/>
</dbReference>
<gene>
    <name evidence="5" type="ORF">E6O75_ATG10755</name>
</gene>
<reference evidence="5 6" key="1">
    <citation type="submission" date="2019-04" db="EMBL/GenBank/DDBJ databases">
        <title>High contiguity whole genome sequence and gene annotation resource for two Venturia nashicola isolates.</title>
        <authorList>
            <person name="Prokchorchik M."/>
            <person name="Won K."/>
            <person name="Lee Y."/>
            <person name="Choi E.D."/>
            <person name="Segonzac C."/>
            <person name="Sohn K.H."/>
        </authorList>
    </citation>
    <scope>NUCLEOTIDE SEQUENCE [LARGE SCALE GENOMIC DNA]</scope>
    <source>
        <strain evidence="5 6">PRI2</strain>
    </source>
</reference>
<keyword evidence="1" id="KW-0285">Flavoprotein</keyword>
<comment type="caution">
    <text evidence="5">The sequence shown here is derived from an EMBL/GenBank/DDBJ whole genome shotgun (WGS) entry which is preliminary data.</text>
</comment>
<dbReference type="GO" id="GO:0050660">
    <property type="term" value="F:flavin adenine dinucleotide binding"/>
    <property type="evidence" value="ECO:0007669"/>
    <property type="project" value="TreeGrafter"/>
</dbReference>
<dbReference type="InterPro" id="IPR004099">
    <property type="entry name" value="Pyr_nucl-diS_OxRdtase_dimer"/>
</dbReference>
<evidence type="ECO:0000259" key="4">
    <source>
        <dbReference type="Pfam" id="PF07992"/>
    </source>
</evidence>
<dbReference type="PRINTS" id="PR00368">
    <property type="entry name" value="FADPNR"/>
</dbReference>
<dbReference type="AlphaFoldDB" id="A0A4Z1PIF8"/>
<dbReference type="PANTHER" id="PTHR43014">
    <property type="entry name" value="MERCURIC REDUCTASE"/>
    <property type="match status" value="1"/>
</dbReference>
<dbReference type="PRINTS" id="PR00411">
    <property type="entry name" value="PNDRDTASEI"/>
</dbReference>